<dbReference type="Pfam" id="PF12821">
    <property type="entry name" value="ThrE_2"/>
    <property type="match status" value="1"/>
</dbReference>
<keyword evidence="5 8" id="KW-1133">Transmembrane helix</keyword>
<keyword evidence="11" id="KW-1185">Reference proteome</keyword>
<evidence type="ECO:0000256" key="2">
    <source>
        <dbReference type="ARBA" id="ARBA00022475"/>
    </source>
</evidence>
<dbReference type="InterPro" id="IPR024528">
    <property type="entry name" value="ThrE_2"/>
</dbReference>
<feature type="transmembrane region" description="Helical" evidence="8">
    <location>
        <begin position="6"/>
        <end position="23"/>
    </location>
</feature>
<name>A0ABS4KIQ7_9FIRM</name>
<feature type="transmembrane region" description="Helical" evidence="8">
    <location>
        <begin position="115"/>
        <end position="138"/>
    </location>
</feature>
<evidence type="ECO:0000256" key="3">
    <source>
        <dbReference type="ARBA" id="ARBA00022519"/>
    </source>
</evidence>
<dbReference type="EMBL" id="JAGGLI010000013">
    <property type="protein sequence ID" value="MBP2027638.1"/>
    <property type="molecule type" value="Genomic_DNA"/>
</dbReference>
<evidence type="ECO:0000256" key="1">
    <source>
        <dbReference type="ARBA" id="ARBA00004651"/>
    </source>
</evidence>
<feature type="domain" description="Threonine/Serine exporter ThrE" evidence="9">
    <location>
        <begin position="7"/>
        <end position="133"/>
    </location>
</feature>
<dbReference type="RefSeq" id="WP_209660698.1">
    <property type="nucleotide sequence ID" value="NZ_JAGGLI010000013.1"/>
</dbReference>
<dbReference type="InterPro" id="IPR050539">
    <property type="entry name" value="ThrE_Dicarb/AminoAcid_Exp"/>
</dbReference>
<evidence type="ECO:0000256" key="4">
    <source>
        <dbReference type="ARBA" id="ARBA00022692"/>
    </source>
</evidence>
<comment type="caution">
    <text evidence="10">The sequence shown here is derived from an EMBL/GenBank/DDBJ whole genome shotgun (WGS) entry which is preliminary data.</text>
</comment>
<organism evidence="10 11">
    <name type="scientific">Acetoanaerobium pronyense</name>
    <dbReference type="NCBI Taxonomy" id="1482736"/>
    <lineage>
        <taxon>Bacteria</taxon>
        <taxon>Bacillati</taxon>
        <taxon>Bacillota</taxon>
        <taxon>Clostridia</taxon>
        <taxon>Peptostreptococcales</taxon>
        <taxon>Filifactoraceae</taxon>
        <taxon>Acetoanaerobium</taxon>
    </lineage>
</organism>
<proteinExistence type="inferred from homology"/>
<keyword evidence="3" id="KW-0997">Cell inner membrane</keyword>
<evidence type="ECO:0000256" key="7">
    <source>
        <dbReference type="ARBA" id="ARBA00034125"/>
    </source>
</evidence>
<gene>
    <name evidence="10" type="ORF">J2Z35_001435</name>
</gene>
<reference evidence="10 11" key="1">
    <citation type="submission" date="2021-03" db="EMBL/GenBank/DDBJ databases">
        <title>Genomic Encyclopedia of Type Strains, Phase IV (KMG-IV): sequencing the most valuable type-strain genomes for metagenomic binning, comparative biology and taxonomic classification.</title>
        <authorList>
            <person name="Goeker M."/>
        </authorList>
    </citation>
    <scope>NUCLEOTIDE SEQUENCE [LARGE SCALE GENOMIC DNA]</scope>
    <source>
        <strain evidence="10 11">DSM 27512</strain>
    </source>
</reference>
<feature type="transmembrane region" description="Helical" evidence="8">
    <location>
        <begin position="28"/>
        <end position="47"/>
    </location>
</feature>
<evidence type="ECO:0000313" key="11">
    <source>
        <dbReference type="Proteomes" id="UP001314903"/>
    </source>
</evidence>
<evidence type="ECO:0000256" key="6">
    <source>
        <dbReference type="ARBA" id="ARBA00023136"/>
    </source>
</evidence>
<feature type="transmembrane region" description="Helical" evidence="8">
    <location>
        <begin position="53"/>
        <end position="71"/>
    </location>
</feature>
<comment type="subcellular location">
    <subcellularLocation>
        <location evidence="1">Cell membrane</location>
        <topology evidence="1">Multi-pass membrane protein</topology>
    </subcellularLocation>
</comment>
<evidence type="ECO:0000256" key="8">
    <source>
        <dbReference type="SAM" id="Phobius"/>
    </source>
</evidence>
<keyword evidence="4 8" id="KW-0812">Transmembrane</keyword>
<sequence>MSLWIHFVYSFFATVGFAIVFNVPKSSLVYGGFSGAVGWTLFTTLTSVQVNTAFANLVSAVCVALLGEIFARIEKKPVTAFVIPGIIPLVPGYGMYSTMLILLQNDFETGMQMGISTIFNSGAIAMGIILVSSLARIFKINKENKVSS</sequence>
<comment type="similarity">
    <text evidence="7">Belongs to the ThrE exporter (TC 2.A.79) family.</text>
</comment>
<dbReference type="Proteomes" id="UP001314903">
    <property type="component" value="Unassembled WGS sequence"/>
</dbReference>
<protein>
    <submittedName>
        <fullName evidence="10">Uncharacterized membrane protein YjjB (DUF3815 family)</fullName>
    </submittedName>
</protein>
<accession>A0ABS4KIQ7</accession>
<feature type="transmembrane region" description="Helical" evidence="8">
    <location>
        <begin position="78"/>
        <end position="103"/>
    </location>
</feature>
<dbReference type="PANTHER" id="PTHR34390">
    <property type="entry name" value="UPF0442 PROTEIN YJJB-RELATED"/>
    <property type="match status" value="1"/>
</dbReference>
<evidence type="ECO:0000313" key="10">
    <source>
        <dbReference type="EMBL" id="MBP2027638.1"/>
    </source>
</evidence>
<dbReference type="PANTHER" id="PTHR34390:SF1">
    <property type="entry name" value="SUCCINATE TRANSPORTER SUBUNIT YJJB-RELATED"/>
    <property type="match status" value="1"/>
</dbReference>
<evidence type="ECO:0000259" key="9">
    <source>
        <dbReference type="Pfam" id="PF12821"/>
    </source>
</evidence>
<keyword evidence="2" id="KW-1003">Cell membrane</keyword>
<evidence type="ECO:0000256" key="5">
    <source>
        <dbReference type="ARBA" id="ARBA00022989"/>
    </source>
</evidence>
<keyword evidence="6 8" id="KW-0472">Membrane</keyword>